<keyword evidence="1" id="KW-1133">Transmembrane helix</keyword>
<evidence type="ECO:0000256" key="1">
    <source>
        <dbReference type="SAM" id="Phobius"/>
    </source>
</evidence>
<dbReference type="AlphaFoldDB" id="A0A2H1W6F1"/>
<feature type="transmembrane region" description="Helical" evidence="1">
    <location>
        <begin position="12"/>
        <end position="39"/>
    </location>
</feature>
<keyword evidence="1" id="KW-0812">Transmembrane</keyword>
<protein>
    <submittedName>
        <fullName evidence="2">SFRICE_025666</fullName>
    </submittedName>
</protein>
<dbReference type="EMBL" id="ODYU01006638">
    <property type="protein sequence ID" value="SOQ48660.1"/>
    <property type="molecule type" value="Genomic_DNA"/>
</dbReference>
<keyword evidence="1" id="KW-0472">Membrane</keyword>
<accession>A0A2H1W6F1</accession>
<gene>
    <name evidence="2" type="ORF">SFRICE_025666</name>
</gene>
<organism evidence="2">
    <name type="scientific">Spodoptera frugiperda</name>
    <name type="common">Fall armyworm</name>
    <dbReference type="NCBI Taxonomy" id="7108"/>
    <lineage>
        <taxon>Eukaryota</taxon>
        <taxon>Metazoa</taxon>
        <taxon>Ecdysozoa</taxon>
        <taxon>Arthropoda</taxon>
        <taxon>Hexapoda</taxon>
        <taxon>Insecta</taxon>
        <taxon>Pterygota</taxon>
        <taxon>Neoptera</taxon>
        <taxon>Endopterygota</taxon>
        <taxon>Lepidoptera</taxon>
        <taxon>Glossata</taxon>
        <taxon>Ditrysia</taxon>
        <taxon>Noctuoidea</taxon>
        <taxon>Noctuidae</taxon>
        <taxon>Amphipyrinae</taxon>
        <taxon>Spodoptera</taxon>
    </lineage>
</organism>
<name>A0A2H1W6F1_SPOFR</name>
<sequence length="96" mass="10644">MKRCAMLRCCGYVWLLPVIFIGILSLALVADSATLFLIWKDECYACMRARDSLDGASGANKTTDGMPAVLWRELCVVFAPFQIPNDYSDCDIKAVT</sequence>
<evidence type="ECO:0000313" key="2">
    <source>
        <dbReference type="EMBL" id="SOQ48660.1"/>
    </source>
</evidence>
<reference evidence="2" key="1">
    <citation type="submission" date="2016-07" db="EMBL/GenBank/DDBJ databases">
        <authorList>
            <person name="Bretaudeau A."/>
        </authorList>
    </citation>
    <scope>NUCLEOTIDE SEQUENCE</scope>
    <source>
        <strain evidence="2">Rice</strain>
        <tissue evidence="2">Whole body</tissue>
    </source>
</reference>
<proteinExistence type="predicted"/>